<evidence type="ECO:0000313" key="2">
    <source>
        <dbReference type="EMBL" id="KAF6025542.1"/>
    </source>
</evidence>
<protein>
    <submittedName>
        <fullName evidence="4">Uncharacterized protein</fullName>
    </submittedName>
</protein>
<dbReference type="AlphaFoldDB" id="A0A7J7KTC5"/>
<organism evidence="4 5">
    <name type="scientific">Bugula neritina</name>
    <name type="common">Brown bryozoan</name>
    <name type="synonym">Sertularia neritina</name>
    <dbReference type="NCBI Taxonomy" id="10212"/>
    <lineage>
        <taxon>Eukaryota</taxon>
        <taxon>Metazoa</taxon>
        <taxon>Spiralia</taxon>
        <taxon>Lophotrochozoa</taxon>
        <taxon>Bryozoa</taxon>
        <taxon>Gymnolaemata</taxon>
        <taxon>Cheilostomatida</taxon>
        <taxon>Flustrina</taxon>
        <taxon>Buguloidea</taxon>
        <taxon>Bugulidae</taxon>
        <taxon>Bugula</taxon>
    </lineage>
</organism>
<keyword evidence="5" id="KW-1185">Reference proteome</keyword>
<comment type="caution">
    <text evidence="4">The sequence shown here is derived from an EMBL/GenBank/DDBJ whole genome shotgun (WGS) entry which is preliminary data.</text>
</comment>
<dbReference type="EMBL" id="VXIV02002445">
    <property type="protein sequence ID" value="KAF6025542.1"/>
    <property type="molecule type" value="Genomic_DNA"/>
</dbReference>
<accession>A0A7J7KTC5</accession>
<dbReference type="EMBL" id="VXIV02000060">
    <property type="protein sequence ID" value="KAF6041318.1"/>
    <property type="molecule type" value="Genomic_DNA"/>
</dbReference>
<feature type="region of interest" description="Disordered" evidence="1">
    <location>
        <begin position="51"/>
        <end position="79"/>
    </location>
</feature>
<sequence>MSEKIAVYQATYRTMMGCNPSKTSHMLKASLHNSMTSPSSKVYGWHSANHASTSQSVNKRQKMSNTAQYYESTSEISCG</sequence>
<evidence type="ECO:0000256" key="1">
    <source>
        <dbReference type="SAM" id="MobiDB-lite"/>
    </source>
</evidence>
<gene>
    <name evidence="4" type="ORF">EB796_000367</name>
    <name evidence="3" type="ORF">EB796_009503</name>
    <name evidence="2" type="ORF">EB796_016152</name>
</gene>
<evidence type="ECO:0000313" key="5">
    <source>
        <dbReference type="Proteomes" id="UP000593567"/>
    </source>
</evidence>
<dbReference type="Proteomes" id="UP000593567">
    <property type="component" value="Unassembled WGS sequence"/>
</dbReference>
<reference evidence="4 5" key="1">
    <citation type="submission" date="2019-09" db="EMBL/GenBank/DDBJ databases">
        <authorList>
            <person name="Raiko M."/>
            <person name="Komissarov A."/>
            <person name="Rhodes A."/>
            <person name="Kliver S."/>
            <person name="Lim-Fong G."/>
            <person name="Kwan J."/>
            <person name="O'Brien S.J."/>
            <person name="Lopez J.V."/>
        </authorList>
    </citation>
    <scope>NUCLEOTIDE SEQUENCE [LARGE SCALE GENOMIC DNA]</scope>
    <source>
        <strain evidence="4">Kwan_BN1</strain>
    </source>
</reference>
<evidence type="ECO:0000313" key="3">
    <source>
        <dbReference type="EMBL" id="KAF6032177.1"/>
    </source>
</evidence>
<name>A0A7J7KTC5_BUGNE</name>
<evidence type="ECO:0000313" key="4">
    <source>
        <dbReference type="EMBL" id="KAF6041318.1"/>
    </source>
</evidence>
<proteinExistence type="predicted"/>
<reference evidence="4 5" key="2">
    <citation type="submission" date="2020-06" db="EMBL/GenBank/DDBJ databases">
        <title>Draft genome of Bugula neritina, a colonial animal packing powerful symbionts and potential medicines.</title>
        <authorList>
            <person name="Rayko M."/>
        </authorList>
    </citation>
    <scope>NUCLEOTIDE SEQUENCE [LARGE SCALE GENOMIC DNA]</scope>
    <source>
        <strain evidence="4">Kwan_BN1</strain>
    </source>
</reference>
<dbReference type="EMBL" id="VXIV02001528">
    <property type="protein sequence ID" value="KAF6032177.1"/>
    <property type="molecule type" value="Genomic_DNA"/>
</dbReference>